<reference evidence="2" key="2">
    <citation type="submission" date="2022-10" db="EMBL/GenBank/DDBJ databases">
        <authorList>
            <person name="Trinh H.N."/>
        </authorList>
    </citation>
    <scope>NUCLEOTIDE SEQUENCE</scope>
    <source>
        <strain evidence="2">RN2-1</strain>
    </source>
</reference>
<evidence type="ECO:0000313" key="2">
    <source>
        <dbReference type="EMBL" id="MCW3473272.1"/>
    </source>
</evidence>
<dbReference type="PANTHER" id="PTHR34406">
    <property type="entry name" value="PROTEIN YCEI"/>
    <property type="match status" value="1"/>
</dbReference>
<evidence type="ECO:0000259" key="1">
    <source>
        <dbReference type="SMART" id="SM00867"/>
    </source>
</evidence>
<accession>A0AA41YJK8</accession>
<dbReference type="Proteomes" id="UP001165679">
    <property type="component" value="Unassembled WGS sequence"/>
</dbReference>
<name>A0AA41YJK8_9PROT</name>
<comment type="caution">
    <text evidence="2">The sequence shown here is derived from an EMBL/GenBank/DDBJ whole genome shotgun (WGS) entry which is preliminary data.</text>
</comment>
<dbReference type="SMART" id="SM00867">
    <property type="entry name" value="YceI"/>
    <property type="match status" value="1"/>
</dbReference>
<protein>
    <submittedName>
        <fullName evidence="2">YceI family protein</fullName>
    </submittedName>
</protein>
<dbReference type="AlphaFoldDB" id="A0AA41YJK8"/>
<dbReference type="SUPFAM" id="SSF101874">
    <property type="entry name" value="YceI-like"/>
    <property type="match status" value="1"/>
</dbReference>
<gene>
    <name evidence="2" type="ORF">OL599_01645</name>
</gene>
<dbReference type="Pfam" id="PF04264">
    <property type="entry name" value="YceI"/>
    <property type="match status" value="1"/>
</dbReference>
<dbReference type="EMBL" id="JAPDNT010000001">
    <property type="protein sequence ID" value="MCW3473272.1"/>
    <property type="molecule type" value="Genomic_DNA"/>
</dbReference>
<organism evidence="2 3">
    <name type="scientific">Limobrevibacterium gyesilva</name>
    <dbReference type="NCBI Taxonomy" id="2991712"/>
    <lineage>
        <taxon>Bacteria</taxon>
        <taxon>Pseudomonadati</taxon>
        <taxon>Pseudomonadota</taxon>
        <taxon>Alphaproteobacteria</taxon>
        <taxon>Acetobacterales</taxon>
        <taxon>Acetobacteraceae</taxon>
        <taxon>Limobrevibacterium</taxon>
    </lineage>
</organism>
<keyword evidence="3" id="KW-1185">Reference proteome</keyword>
<dbReference type="PANTHER" id="PTHR34406:SF1">
    <property type="entry name" value="PROTEIN YCEI"/>
    <property type="match status" value="1"/>
</dbReference>
<reference evidence="2" key="1">
    <citation type="submission" date="2022-09" db="EMBL/GenBank/DDBJ databases">
        <title>Rhodovastum sp. nov. RN2-1 isolated from soil in Seongnam, South Korea.</title>
        <authorList>
            <person name="Le N.T."/>
        </authorList>
    </citation>
    <scope>NUCLEOTIDE SEQUENCE</scope>
    <source>
        <strain evidence="2">RN2-1</strain>
    </source>
</reference>
<proteinExistence type="predicted"/>
<dbReference type="InterPro" id="IPR036761">
    <property type="entry name" value="TTHA0802/YceI-like_sf"/>
</dbReference>
<evidence type="ECO:0000313" key="3">
    <source>
        <dbReference type="Proteomes" id="UP001165679"/>
    </source>
</evidence>
<feature type="domain" description="Lipid/polyisoprenoid-binding YceI-like" evidence="1">
    <location>
        <begin position="46"/>
        <end position="210"/>
    </location>
</feature>
<sequence>MSGSKPWPPSDVISLHACRARAARLGFLFLLATAVLPPGSVRAESAYSLDQRFGTIEFSVDHLGLFTSQGQFDKFDATLTIDAAHPEWTRIAVDVDAKSVDMSWQGAVAMLQSADYFDVQHYPDVRFVSATIEVLSADHYLIHGTVMIRGITQPCVLDARMTARHFDPARKAEVADFVVTGTLRRSAFGMIADRSFISDAVKLSIHARIQLAASGRAG</sequence>
<dbReference type="Gene3D" id="2.40.128.110">
    <property type="entry name" value="Lipid/polyisoprenoid-binding, YceI-like"/>
    <property type="match status" value="1"/>
</dbReference>
<dbReference type="InterPro" id="IPR007372">
    <property type="entry name" value="Lipid/polyisoprenoid-bd_YceI"/>
</dbReference>